<dbReference type="RefSeq" id="WP_094141146.1">
    <property type="nucleotide sequence ID" value="NZ_FZRA01000006.1"/>
</dbReference>
<name>A0A239REJ6_STREI</name>
<sequence length="74" mass="8702">MIEENLEYLSTKVKRAQDRYVRSQLDLFDRILAQVEKQYENSLDQQTINGIAATIYQGYILSDIEDAIRNGRFE</sequence>
<dbReference type="EMBL" id="FZRA01000006">
    <property type="protein sequence ID" value="SNU09247.1"/>
    <property type="molecule type" value="Genomic_DNA"/>
</dbReference>
<organism evidence="1 2">
    <name type="scientific">Streptococcus equinus</name>
    <name type="common">Streptococcus bovis</name>
    <dbReference type="NCBI Taxonomy" id="1335"/>
    <lineage>
        <taxon>Bacteria</taxon>
        <taxon>Bacillati</taxon>
        <taxon>Bacillota</taxon>
        <taxon>Bacilli</taxon>
        <taxon>Lactobacillales</taxon>
        <taxon>Streptococcaceae</taxon>
        <taxon>Streptococcus</taxon>
    </lineage>
</organism>
<accession>A0A239REJ6</accession>
<dbReference type="Proteomes" id="UP000214649">
    <property type="component" value="Unassembled WGS sequence"/>
</dbReference>
<reference evidence="1 2" key="1">
    <citation type="submission" date="2017-07" db="EMBL/GenBank/DDBJ databases">
        <authorList>
            <person name="Sun Z.S."/>
            <person name="Albrecht U."/>
            <person name="Echele G."/>
            <person name="Lee C.C."/>
        </authorList>
    </citation>
    <scope>NUCLEOTIDE SEQUENCE [LARGE SCALE GENOMIC DNA]</scope>
    <source>
        <strain evidence="1 2">AR3</strain>
    </source>
</reference>
<gene>
    <name evidence="1" type="ORF">SAMN05216470_1757</name>
</gene>
<evidence type="ECO:0000313" key="1">
    <source>
        <dbReference type="EMBL" id="SNU09247.1"/>
    </source>
</evidence>
<protein>
    <submittedName>
        <fullName evidence="1">Uncharacterized protein</fullName>
    </submittedName>
</protein>
<dbReference type="AlphaFoldDB" id="A0A239REJ6"/>
<evidence type="ECO:0000313" key="2">
    <source>
        <dbReference type="Proteomes" id="UP000214649"/>
    </source>
</evidence>
<proteinExistence type="predicted"/>